<dbReference type="PIRSF" id="PIRSF003078">
    <property type="entry name" value="GidB"/>
    <property type="match status" value="1"/>
</dbReference>
<dbReference type="Gene3D" id="3.40.50.150">
    <property type="entry name" value="Vaccinia Virus protein VP39"/>
    <property type="match status" value="1"/>
</dbReference>
<gene>
    <name evidence="4" type="ORF">MNBD_NITROSPINAE03-368</name>
</gene>
<dbReference type="InterPro" id="IPR003682">
    <property type="entry name" value="rRNA_ssu_MeTfrase_G"/>
</dbReference>
<dbReference type="PANTHER" id="PTHR31760:SF0">
    <property type="entry name" value="S-ADENOSYL-L-METHIONINE-DEPENDENT METHYLTRANSFERASES SUPERFAMILY PROTEIN"/>
    <property type="match status" value="1"/>
</dbReference>
<dbReference type="GO" id="GO:0070043">
    <property type="term" value="F:rRNA (guanine-N7-)-methyltransferase activity"/>
    <property type="evidence" value="ECO:0007669"/>
    <property type="project" value="TreeGrafter"/>
</dbReference>
<reference evidence="4" key="1">
    <citation type="submission" date="2018-06" db="EMBL/GenBank/DDBJ databases">
        <authorList>
            <person name="Zhirakovskaya E."/>
        </authorList>
    </citation>
    <scope>NUCLEOTIDE SEQUENCE</scope>
</reference>
<dbReference type="EMBL" id="UOGB01000111">
    <property type="protein sequence ID" value="VAX18414.1"/>
    <property type="molecule type" value="Genomic_DNA"/>
</dbReference>
<dbReference type="InterPro" id="IPR029063">
    <property type="entry name" value="SAM-dependent_MTases_sf"/>
</dbReference>
<evidence type="ECO:0000256" key="2">
    <source>
        <dbReference type="ARBA" id="ARBA00022552"/>
    </source>
</evidence>
<dbReference type="Pfam" id="PF02527">
    <property type="entry name" value="GidB"/>
    <property type="match status" value="1"/>
</dbReference>
<keyword evidence="2" id="KW-0698">rRNA processing</keyword>
<dbReference type="GO" id="GO:0005829">
    <property type="term" value="C:cytosol"/>
    <property type="evidence" value="ECO:0007669"/>
    <property type="project" value="TreeGrafter"/>
</dbReference>
<dbReference type="PANTHER" id="PTHR31760">
    <property type="entry name" value="S-ADENOSYL-L-METHIONINE-DEPENDENT METHYLTRANSFERASES SUPERFAMILY PROTEIN"/>
    <property type="match status" value="1"/>
</dbReference>
<evidence type="ECO:0000256" key="1">
    <source>
        <dbReference type="ARBA" id="ARBA00022490"/>
    </source>
</evidence>
<dbReference type="SUPFAM" id="SSF53335">
    <property type="entry name" value="S-adenosyl-L-methionine-dependent methyltransferases"/>
    <property type="match status" value="1"/>
</dbReference>
<keyword evidence="3" id="KW-0808">Transferase</keyword>
<dbReference type="AlphaFoldDB" id="A0A3B1C315"/>
<protein>
    <submittedName>
        <fullName evidence="4">Uncharacterized protein</fullName>
    </submittedName>
</protein>
<name>A0A3B1C315_9ZZZZ</name>
<proteinExistence type="inferred from homology"/>
<organism evidence="4">
    <name type="scientific">hydrothermal vent metagenome</name>
    <dbReference type="NCBI Taxonomy" id="652676"/>
    <lineage>
        <taxon>unclassified sequences</taxon>
        <taxon>metagenomes</taxon>
        <taxon>ecological metagenomes</taxon>
    </lineage>
</organism>
<evidence type="ECO:0000256" key="3">
    <source>
        <dbReference type="ARBA" id="ARBA00022679"/>
    </source>
</evidence>
<dbReference type="HAMAP" id="MF_00074">
    <property type="entry name" value="16SrRNA_methyltr_G"/>
    <property type="match status" value="1"/>
</dbReference>
<keyword evidence="1" id="KW-0963">Cytoplasm</keyword>
<sequence>MKKPPAEIIQAFPPELLEKLIVVRDRLVAWNRKFALTSVPDDEIFDRLIAPSAWLGSRYVIEEIGAVADFGSGPGVPGLTMALADPQNRYILIDSNQKKIGFIKHCLTVKDLYQANNVEARLSRVESGVYKEKFDRVVTRGTGSMLSTIKLWEGKVKAKGAFDFFKGSETEAEIEELGAEIPTAHVEELKTPGWFGRLRVLRVCFT</sequence>
<accession>A0A3B1C315</accession>
<evidence type="ECO:0000313" key="4">
    <source>
        <dbReference type="EMBL" id="VAX18414.1"/>
    </source>
</evidence>